<dbReference type="EMBL" id="CP098755">
    <property type="protein sequence ID" value="USG65977.1"/>
    <property type="molecule type" value="Genomic_DNA"/>
</dbReference>
<dbReference type="PANTHER" id="PTHR30487">
    <property type="entry name" value="TYPE 4 PREPILIN-LIKE PROTEINS LEADER PEPTIDE-PROCESSING ENZYME"/>
    <property type="match status" value="1"/>
</dbReference>
<proteinExistence type="inferred from homology"/>
<dbReference type="InterPro" id="IPR050882">
    <property type="entry name" value="Prepilin_peptidase/N-MTase"/>
</dbReference>
<reference evidence="4" key="1">
    <citation type="submission" date="2022-06" db="EMBL/GenBank/DDBJ databases">
        <title>Genome sequencing of Brevibacillus sp. BB3-R1.</title>
        <authorList>
            <person name="Heo J."/>
            <person name="Lee D."/>
            <person name="Won M."/>
            <person name="Han B.-H."/>
            <person name="Hong S.-B."/>
            <person name="Kwon S.-W."/>
        </authorList>
    </citation>
    <scope>NUCLEOTIDE SEQUENCE</scope>
    <source>
        <strain evidence="4">BB3-R1</strain>
    </source>
</reference>
<feature type="domain" description="Prepilin type IV endopeptidase peptidase" evidence="3">
    <location>
        <begin position="5"/>
        <end position="103"/>
    </location>
</feature>
<feature type="transmembrane region" description="Helical" evidence="2">
    <location>
        <begin position="88"/>
        <end position="105"/>
    </location>
</feature>
<comment type="similarity">
    <text evidence="1">Belongs to the peptidase A24 family.</text>
</comment>
<dbReference type="Gene3D" id="1.20.120.1220">
    <property type="match status" value="1"/>
</dbReference>
<feature type="transmembrane region" description="Helical" evidence="2">
    <location>
        <begin position="138"/>
        <end position="158"/>
    </location>
</feature>
<keyword evidence="2" id="KW-0472">Membrane</keyword>
<dbReference type="InterPro" id="IPR000045">
    <property type="entry name" value="Prepilin_IV_endopep_pep"/>
</dbReference>
<evidence type="ECO:0000256" key="2">
    <source>
        <dbReference type="SAM" id="Phobius"/>
    </source>
</evidence>
<feature type="transmembrane region" description="Helical" evidence="2">
    <location>
        <begin position="47"/>
        <end position="68"/>
    </location>
</feature>
<accession>A0ABY4WFX2</accession>
<name>A0ABY4WFX2_9BACL</name>
<dbReference type="PANTHER" id="PTHR30487:SF0">
    <property type="entry name" value="PREPILIN LEADER PEPTIDASE_N-METHYLTRANSFERASE-RELATED"/>
    <property type="match status" value="1"/>
</dbReference>
<keyword evidence="5" id="KW-1185">Reference proteome</keyword>
<evidence type="ECO:0000313" key="5">
    <source>
        <dbReference type="Proteomes" id="UP001056500"/>
    </source>
</evidence>
<dbReference type="RefSeq" id="WP_251873061.1">
    <property type="nucleotide sequence ID" value="NZ_CP098755.1"/>
</dbReference>
<dbReference type="Pfam" id="PF01478">
    <property type="entry name" value="Peptidase_A24"/>
    <property type="match status" value="1"/>
</dbReference>
<keyword evidence="2" id="KW-0812">Transmembrane</keyword>
<evidence type="ECO:0000256" key="1">
    <source>
        <dbReference type="ARBA" id="ARBA00005801"/>
    </source>
</evidence>
<sequence>MTHVVLLLVLGTAAYFDWQYRRIPNTLTFPVMAAGLMYQWHTGMGWAALTGLVCAFMLTIVPVVLRGMGMGDQKLLMAVGAWTSWTEVYPLFLHSLWVCLIVMMCRPRIWRRLGHNLYNMFMGWRAHRQFWMPQPAEAALSFPYAVPLLGAYLVQALWR</sequence>
<organism evidence="4 5">
    <name type="scientific">Brevibacillus ruminantium</name>
    <dbReference type="NCBI Taxonomy" id="2950604"/>
    <lineage>
        <taxon>Bacteria</taxon>
        <taxon>Bacillati</taxon>
        <taxon>Bacillota</taxon>
        <taxon>Bacilli</taxon>
        <taxon>Bacillales</taxon>
        <taxon>Paenibacillaceae</taxon>
        <taxon>Brevibacillus</taxon>
    </lineage>
</organism>
<evidence type="ECO:0000259" key="3">
    <source>
        <dbReference type="Pfam" id="PF01478"/>
    </source>
</evidence>
<keyword evidence="2" id="KW-1133">Transmembrane helix</keyword>
<protein>
    <submittedName>
        <fullName evidence="4">A24 family peptidase</fullName>
    </submittedName>
</protein>
<dbReference type="Proteomes" id="UP001056500">
    <property type="component" value="Chromosome"/>
</dbReference>
<gene>
    <name evidence="4" type="ORF">NDK47_01055</name>
</gene>
<evidence type="ECO:0000313" key="4">
    <source>
        <dbReference type="EMBL" id="USG65977.1"/>
    </source>
</evidence>